<dbReference type="GO" id="GO:0048046">
    <property type="term" value="C:apoplast"/>
    <property type="evidence" value="ECO:0007669"/>
    <property type="project" value="UniProtKB-SubCell"/>
</dbReference>
<feature type="region of interest" description="Disordered" evidence="8">
    <location>
        <begin position="44"/>
        <end position="170"/>
    </location>
</feature>
<reference evidence="9" key="1">
    <citation type="submission" date="2021-01" db="UniProtKB">
        <authorList>
            <consortium name="EnsemblPlants"/>
        </authorList>
    </citation>
    <scope>IDENTIFICATION</scope>
</reference>
<dbReference type="PANTHER" id="PTHR33348">
    <property type="entry name" value="PRECURSOR OF CEP5"/>
    <property type="match status" value="1"/>
</dbReference>
<dbReference type="Gramene" id="Kaladp0060s0159.1.v1.1">
    <property type="protein sequence ID" value="Kaladp0060s0159.1.v1.1.CDS.1"/>
    <property type="gene ID" value="Kaladp0060s0159.v1.1"/>
</dbReference>
<keyword evidence="4" id="KW-0964">Secreted</keyword>
<keyword evidence="7" id="KW-0379">Hydroxylation</keyword>
<organism evidence="9 10">
    <name type="scientific">Kalanchoe fedtschenkoi</name>
    <name type="common">Lavender scallops</name>
    <name type="synonym">South American air plant</name>
    <dbReference type="NCBI Taxonomy" id="63787"/>
    <lineage>
        <taxon>Eukaryota</taxon>
        <taxon>Viridiplantae</taxon>
        <taxon>Streptophyta</taxon>
        <taxon>Embryophyta</taxon>
        <taxon>Tracheophyta</taxon>
        <taxon>Spermatophyta</taxon>
        <taxon>Magnoliopsida</taxon>
        <taxon>eudicotyledons</taxon>
        <taxon>Gunneridae</taxon>
        <taxon>Pentapetalae</taxon>
        <taxon>Saxifragales</taxon>
        <taxon>Crassulaceae</taxon>
        <taxon>Kalanchoe</taxon>
    </lineage>
</organism>
<dbReference type="GO" id="GO:1902025">
    <property type="term" value="P:nitrate import"/>
    <property type="evidence" value="ECO:0007669"/>
    <property type="project" value="TreeGrafter"/>
</dbReference>
<feature type="compositionally biased region" description="Polar residues" evidence="8">
    <location>
        <begin position="89"/>
        <end position="105"/>
    </location>
</feature>
<accession>A0A7N1A1A9</accession>
<dbReference type="PANTHER" id="PTHR33348:SF3">
    <property type="entry name" value="PRECURSOR OF CEP1"/>
    <property type="match status" value="1"/>
</dbReference>
<evidence type="ECO:0000256" key="6">
    <source>
        <dbReference type="ARBA" id="ARBA00022729"/>
    </source>
</evidence>
<dbReference type="InterPro" id="IPR033250">
    <property type="entry name" value="CEP"/>
</dbReference>
<dbReference type="GO" id="GO:0006995">
    <property type="term" value="P:cellular response to nitrogen starvation"/>
    <property type="evidence" value="ECO:0007669"/>
    <property type="project" value="UniProtKB-ARBA"/>
</dbReference>
<dbReference type="GO" id="GO:0005179">
    <property type="term" value="F:hormone activity"/>
    <property type="evidence" value="ECO:0007669"/>
    <property type="project" value="UniProtKB-KW"/>
</dbReference>
<dbReference type="GO" id="GO:2000280">
    <property type="term" value="P:regulation of root development"/>
    <property type="evidence" value="ECO:0007669"/>
    <property type="project" value="TreeGrafter"/>
</dbReference>
<sequence length="170" mass="18215">MFVSTAIQISESRNLRLREISNRSEQQTSSKHVLIGKSTFATVNSDQLGPEAPTQLVNAAQPPPLPPAGHLDSFRPTTPGHSPGAGHSFQLQVSSEQMVKHASTNSDEKNRHSYAESPYKTVNSDEVVPEAPSPSVNANLPPPPPPTRQMDNFKPTTPGHSPGAGHSTQN</sequence>
<evidence type="ECO:0000313" key="10">
    <source>
        <dbReference type="Proteomes" id="UP000594263"/>
    </source>
</evidence>
<comment type="similarity">
    <text evidence="2">Belongs to the C-terminally encoded plant signaling peptide (CEP) family.</text>
</comment>
<evidence type="ECO:0000313" key="9">
    <source>
        <dbReference type="EnsemblPlants" id="Kaladp0060s0159.1.v1.1.CDS.1"/>
    </source>
</evidence>
<keyword evidence="6" id="KW-0732">Signal</keyword>
<proteinExistence type="inferred from homology"/>
<name>A0A7N1A1A9_KALFE</name>
<keyword evidence="10" id="KW-1185">Reference proteome</keyword>
<keyword evidence="3" id="KW-0052">Apoplast</keyword>
<dbReference type="EnsemblPlants" id="Kaladp0060s0159.1.v1.1">
    <property type="protein sequence ID" value="Kaladp0060s0159.1.v1.1.CDS.1"/>
    <property type="gene ID" value="Kaladp0060s0159.v1.1"/>
</dbReference>
<evidence type="ECO:0000256" key="4">
    <source>
        <dbReference type="ARBA" id="ARBA00022525"/>
    </source>
</evidence>
<evidence type="ECO:0000256" key="8">
    <source>
        <dbReference type="SAM" id="MobiDB-lite"/>
    </source>
</evidence>
<dbReference type="GO" id="GO:1901371">
    <property type="term" value="P:regulation of leaf morphogenesis"/>
    <property type="evidence" value="ECO:0007669"/>
    <property type="project" value="TreeGrafter"/>
</dbReference>
<protein>
    <submittedName>
        <fullName evidence="9">Uncharacterized protein</fullName>
    </submittedName>
</protein>
<evidence type="ECO:0000256" key="5">
    <source>
        <dbReference type="ARBA" id="ARBA00022702"/>
    </source>
</evidence>
<dbReference type="GO" id="GO:0048364">
    <property type="term" value="P:root development"/>
    <property type="evidence" value="ECO:0007669"/>
    <property type="project" value="InterPro"/>
</dbReference>
<keyword evidence="5" id="KW-0372">Hormone</keyword>
<evidence type="ECO:0000256" key="3">
    <source>
        <dbReference type="ARBA" id="ARBA00022523"/>
    </source>
</evidence>
<dbReference type="Proteomes" id="UP000594263">
    <property type="component" value="Unplaced"/>
</dbReference>
<comment type="subcellular location">
    <subcellularLocation>
        <location evidence="1">Secreted</location>
        <location evidence="1">Extracellular space</location>
        <location evidence="1">Apoplast</location>
    </subcellularLocation>
</comment>
<evidence type="ECO:0000256" key="1">
    <source>
        <dbReference type="ARBA" id="ARBA00004271"/>
    </source>
</evidence>
<evidence type="ECO:0000256" key="7">
    <source>
        <dbReference type="ARBA" id="ARBA00023278"/>
    </source>
</evidence>
<evidence type="ECO:0000256" key="2">
    <source>
        <dbReference type="ARBA" id="ARBA00008963"/>
    </source>
</evidence>
<dbReference type="AlphaFoldDB" id="A0A7N1A1A9"/>